<keyword evidence="6 7" id="KW-0472">Membrane</keyword>
<dbReference type="EMBL" id="HBEO01012466">
    <property type="protein sequence ID" value="CAD8480456.1"/>
    <property type="molecule type" value="Transcribed_RNA"/>
</dbReference>
<dbReference type="PANTHER" id="PTHR10766">
    <property type="entry name" value="TRANSMEMBRANE 9 SUPERFAMILY PROTEIN"/>
    <property type="match status" value="1"/>
</dbReference>
<sequence length="600" mass="69021">MSGTYRGMRICQFGGKTQLLLCLLVCARLIKADERSQRYKDDEPVTLWANKIGPYENPQETYSYYTLPFCRLKSDKWQSKWAGLGEALEGNSLVKSDYSIAFKHDVDKALNCAVKLDKRSLDMFQYAVSSHYWFNLVLDELPMWAMVGEVREGKSGNHSGDEEKYIFTHKHFSIAYNGDRIIEVNLTNDNPALLKLNQQLEWTYSVKWLPTTKKFSQRFNRYLDQDFFEHQIHWFSIFNSFMMVIFLVGLVGLILMRTLKSDFHKYSKHLDEEESLGEGQEDTGWKQVQGDVFRFPPYYPLFCGLIGTGIQLILMVYCTTILSIIGTLYIGRGAVSSTAVVVYALSSFAAGYVSGQFYVQSKGNSWIKTMMFTACGYSGFCVLVTLSLNLVAISYSSLAAIPFGTMFILLLIWLFVSFPLVLFGTIVGRNFARPYQPPSRIALIPRQIPDKRWYLNFSILIPLGGLLPFGSIFIEMYFIFTSFWNYKFYYVYGFILLVFSIMLIVTSCVSIVITYFLLNAEDYRWPWTVFWSSASIAGYVFLYSIYFFMAKTKMYGLFQTCFYFGQTLMMCVGLGIICGAIGYLGARVFVWRIFRSVKSD</sequence>
<feature type="transmembrane region" description="Helical" evidence="7">
    <location>
        <begin position="492"/>
        <end position="517"/>
    </location>
</feature>
<dbReference type="PANTHER" id="PTHR10766:SF41">
    <property type="entry name" value="TRANSMEMBRANE 9 SUPERFAMILY MEMBER 3"/>
    <property type="match status" value="1"/>
</dbReference>
<organism evidence="8">
    <name type="scientific">Hanusia phi</name>
    <dbReference type="NCBI Taxonomy" id="3032"/>
    <lineage>
        <taxon>Eukaryota</taxon>
        <taxon>Cryptophyceae</taxon>
        <taxon>Pyrenomonadales</taxon>
        <taxon>Geminigeraceae</taxon>
        <taxon>Hanusia</taxon>
    </lineage>
</organism>
<name>A0A7S0EF70_9CRYP</name>
<feature type="transmembrane region" description="Helical" evidence="7">
    <location>
        <begin position="453"/>
        <end position="480"/>
    </location>
</feature>
<feature type="signal peptide" evidence="7">
    <location>
        <begin position="1"/>
        <end position="32"/>
    </location>
</feature>
<feature type="transmembrane region" description="Helical" evidence="7">
    <location>
        <begin position="298"/>
        <end position="331"/>
    </location>
</feature>
<evidence type="ECO:0000313" key="8">
    <source>
        <dbReference type="EMBL" id="CAD8480456.1"/>
    </source>
</evidence>
<dbReference type="GO" id="GO:0016020">
    <property type="term" value="C:membrane"/>
    <property type="evidence" value="ECO:0007669"/>
    <property type="project" value="UniProtKB-SubCell"/>
</dbReference>
<evidence type="ECO:0000256" key="6">
    <source>
        <dbReference type="ARBA" id="ARBA00023136"/>
    </source>
</evidence>
<evidence type="ECO:0000256" key="1">
    <source>
        <dbReference type="ARBA" id="ARBA00004141"/>
    </source>
</evidence>
<feature type="transmembrane region" description="Helical" evidence="7">
    <location>
        <begin position="234"/>
        <end position="256"/>
    </location>
</feature>
<keyword evidence="5 7" id="KW-1133">Transmembrane helix</keyword>
<evidence type="ECO:0000256" key="5">
    <source>
        <dbReference type="ARBA" id="ARBA00022989"/>
    </source>
</evidence>
<feature type="transmembrane region" description="Helical" evidence="7">
    <location>
        <begin position="529"/>
        <end position="550"/>
    </location>
</feature>
<dbReference type="InterPro" id="IPR004240">
    <property type="entry name" value="EMP70"/>
</dbReference>
<reference evidence="8" key="1">
    <citation type="submission" date="2021-01" db="EMBL/GenBank/DDBJ databases">
        <authorList>
            <person name="Corre E."/>
            <person name="Pelletier E."/>
            <person name="Niang G."/>
            <person name="Scheremetjew M."/>
            <person name="Finn R."/>
            <person name="Kale V."/>
            <person name="Holt S."/>
            <person name="Cochrane G."/>
            <person name="Meng A."/>
            <person name="Brown T."/>
            <person name="Cohen L."/>
        </authorList>
    </citation>
    <scope>NUCLEOTIDE SEQUENCE</scope>
    <source>
        <strain evidence="8">CCMP325</strain>
    </source>
</reference>
<comment type="similarity">
    <text evidence="2 7">Belongs to the nonaspanin (TM9SF) (TC 9.A.2) family.</text>
</comment>
<evidence type="ECO:0000256" key="2">
    <source>
        <dbReference type="ARBA" id="ARBA00005227"/>
    </source>
</evidence>
<evidence type="ECO:0000256" key="7">
    <source>
        <dbReference type="RuleBase" id="RU363079"/>
    </source>
</evidence>
<feature type="transmembrane region" description="Helical" evidence="7">
    <location>
        <begin position="562"/>
        <end position="586"/>
    </location>
</feature>
<protein>
    <recommendedName>
        <fullName evidence="7">Transmembrane 9 superfamily member</fullName>
    </recommendedName>
</protein>
<feature type="transmembrane region" description="Helical" evidence="7">
    <location>
        <begin position="337"/>
        <end position="359"/>
    </location>
</feature>
<dbReference type="Pfam" id="PF02990">
    <property type="entry name" value="EMP70"/>
    <property type="match status" value="1"/>
</dbReference>
<feature type="transmembrane region" description="Helical" evidence="7">
    <location>
        <begin position="407"/>
        <end position="432"/>
    </location>
</feature>
<evidence type="ECO:0000256" key="3">
    <source>
        <dbReference type="ARBA" id="ARBA00022692"/>
    </source>
</evidence>
<comment type="subcellular location">
    <subcellularLocation>
        <location evidence="1">Membrane</location>
        <topology evidence="1">Multi-pass membrane protein</topology>
    </subcellularLocation>
</comment>
<feature type="transmembrane region" description="Helical" evidence="7">
    <location>
        <begin position="371"/>
        <end position="395"/>
    </location>
</feature>
<dbReference type="AlphaFoldDB" id="A0A7S0EF70"/>
<gene>
    <name evidence="8" type="ORF">HPHI1048_LOCUS8485</name>
</gene>
<keyword evidence="3 7" id="KW-0812">Transmembrane</keyword>
<dbReference type="GO" id="GO:0072657">
    <property type="term" value="P:protein localization to membrane"/>
    <property type="evidence" value="ECO:0007669"/>
    <property type="project" value="TreeGrafter"/>
</dbReference>
<keyword evidence="4 7" id="KW-0732">Signal</keyword>
<accession>A0A7S0EF70</accession>
<feature type="chain" id="PRO_5031591093" description="Transmembrane 9 superfamily member" evidence="7">
    <location>
        <begin position="33"/>
        <end position="600"/>
    </location>
</feature>
<evidence type="ECO:0000256" key="4">
    <source>
        <dbReference type="ARBA" id="ARBA00022729"/>
    </source>
</evidence>
<proteinExistence type="inferred from homology"/>